<sequence>MGFRKNKVHENPPFYKLHSQFLAQLATSKIKNKDIKNTEFKEHLNISLHFPKLKKWNFLSTKVDSYVSFTELLKSNLSFFAHKKNQNASSIDKILLSQMKKN</sequence>
<name>A0A1J1IQ11_9DIPT</name>
<reference evidence="1 2" key="1">
    <citation type="submission" date="2015-04" db="EMBL/GenBank/DDBJ databases">
        <authorList>
            <person name="Syromyatnikov M.Y."/>
            <person name="Popov V.N."/>
        </authorList>
    </citation>
    <scope>NUCLEOTIDE SEQUENCE [LARGE SCALE GENOMIC DNA]</scope>
</reference>
<dbReference type="Proteomes" id="UP000183832">
    <property type="component" value="Unassembled WGS sequence"/>
</dbReference>
<dbReference type="EMBL" id="CVRI01000057">
    <property type="protein sequence ID" value="CRL02248.1"/>
    <property type="molecule type" value="Genomic_DNA"/>
</dbReference>
<protein>
    <submittedName>
        <fullName evidence="1">CLUMA_CG015605, isoform A</fullName>
    </submittedName>
</protein>
<proteinExistence type="predicted"/>
<evidence type="ECO:0000313" key="2">
    <source>
        <dbReference type="Proteomes" id="UP000183832"/>
    </source>
</evidence>
<dbReference type="AlphaFoldDB" id="A0A1J1IQ11"/>
<evidence type="ECO:0000313" key="1">
    <source>
        <dbReference type="EMBL" id="CRL02248.1"/>
    </source>
</evidence>
<gene>
    <name evidence="1" type="ORF">CLUMA_CG015605</name>
</gene>
<keyword evidence="2" id="KW-1185">Reference proteome</keyword>
<organism evidence="1 2">
    <name type="scientific">Clunio marinus</name>
    <dbReference type="NCBI Taxonomy" id="568069"/>
    <lineage>
        <taxon>Eukaryota</taxon>
        <taxon>Metazoa</taxon>
        <taxon>Ecdysozoa</taxon>
        <taxon>Arthropoda</taxon>
        <taxon>Hexapoda</taxon>
        <taxon>Insecta</taxon>
        <taxon>Pterygota</taxon>
        <taxon>Neoptera</taxon>
        <taxon>Endopterygota</taxon>
        <taxon>Diptera</taxon>
        <taxon>Nematocera</taxon>
        <taxon>Chironomoidea</taxon>
        <taxon>Chironomidae</taxon>
        <taxon>Clunio</taxon>
    </lineage>
</organism>
<accession>A0A1J1IQ11</accession>